<evidence type="ECO:0000313" key="5">
    <source>
        <dbReference type="Proteomes" id="UP001321804"/>
    </source>
</evidence>
<dbReference type="PRINTS" id="PR00080">
    <property type="entry name" value="SDRFAMILY"/>
</dbReference>
<comment type="similarity">
    <text evidence="1 3">Belongs to the short-chain dehydrogenases/reductases (SDR) family.</text>
</comment>
<dbReference type="Pfam" id="PF00106">
    <property type="entry name" value="adh_short"/>
    <property type="match status" value="1"/>
</dbReference>
<proteinExistence type="inferred from homology"/>
<evidence type="ECO:0000256" key="3">
    <source>
        <dbReference type="RuleBase" id="RU000363"/>
    </source>
</evidence>
<keyword evidence="2" id="KW-0560">Oxidoreductase</keyword>
<dbReference type="CDD" id="cd05374">
    <property type="entry name" value="17beta-HSD-like_SDR_c"/>
    <property type="match status" value="1"/>
</dbReference>
<dbReference type="AlphaFoldDB" id="A0AAU9DQ80"/>
<dbReference type="Gene3D" id="3.40.50.720">
    <property type="entry name" value="NAD(P)-binding Rossmann-like Domain"/>
    <property type="match status" value="1"/>
</dbReference>
<dbReference type="KEGG" id="xak:KIMC2_02900"/>
<evidence type="ECO:0000313" key="4">
    <source>
        <dbReference type="EMBL" id="BDR55728.1"/>
    </source>
</evidence>
<dbReference type="NCBIfam" id="NF004826">
    <property type="entry name" value="PRK06182.1"/>
    <property type="match status" value="1"/>
</dbReference>
<gene>
    <name evidence="4" type="ORF">KIMC2_02900</name>
</gene>
<reference evidence="4 5" key="1">
    <citation type="journal article" date="2023" name="Microbiol. Spectr.">
        <title>Symbiosis of Carpenter Bees with Uncharacterized Lactic Acid Bacteria Showing NAD Auxotrophy.</title>
        <authorList>
            <person name="Kawasaki S."/>
            <person name="Ozawa K."/>
            <person name="Mori T."/>
            <person name="Yamamoto A."/>
            <person name="Ito M."/>
            <person name="Ohkuma M."/>
            <person name="Sakamoto M."/>
            <person name="Matsutani M."/>
        </authorList>
    </citation>
    <scope>NUCLEOTIDE SEQUENCE [LARGE SCALE GENOMIC DNA]</scope>
    <source>
        <strain evidence="4 5">KimC2</strain>
    </source>
</reference>
<dbReference type="GO" id="GO:0016491">
    <property type="term" value="F:oxidoreductase activity"/>
    <property type="evidence" value="ECO:0007669"/>
    <property type="project" value="UniProtKB-KW"/>
</dbReference>
<dbReference type="InterPro" id="IPR002347">
    <property type="entry name" value="SDR_fam"/>
</dbReference>
<dbReference type="InterPro" id="IPR051911">
    <property type="entry name" value="SDR_oxidoreductase"/>
</dbReference>
<keyword evidence="5" id="KW-1185">Reference proteome</keyword>
<sequence length="274" mass="30088">MKVILITGASSGIGYSTAELLAKNGYKVYAGARRVDKMEPLKELGVVPLSLDVTNEESAKNAIKTIIDSEGKIDVLFNNAGYGSYGPIEQVSLQEAQKQLDVNVLGVARMSQLVLPYMRKQNDGRIIVTSSVGGKVTSYLGGWYHVSKFAVEALSNSIRMDVADFGIKVSIIEPSGVMTEWGSIAADHLEDSGKNSPYEKITKKVADYYRQMYLKKSSLVNDPKKIALIVKKAIEAKKPKTRYQDSLPAKASILMSRLAPDKFLDKMMKNTVVK</sequence>
<dbReference type="EMBL" id="AP026801">
    <property type="protein sequence ID" value="BDR55728.1"/>
    <property type="molecule type" value="Genomic_DNA"/>
</dbReference>
<dbReference type="PANTHER" id="PTHR43976:SF16">
    <property type="entry name" value="SHORT-CHAIN DEHYDROGENASE_REDUCTASE FAMILY PROTEIN"/>
    <property type="match status" value="1"/>
</dbReference>
<dbReference type="InterPro" id="IPR036291">
    <property type="entry name" value="NAD(P)-bd_dom_sf"/>
</dbReference>
<protein>
    <submittedName>
        <fullName evidence="4">Short-chain dehydrogenase/reductase</fullName>
    </submittedName>
</protein>
<organism evidence="4 5">
    <name type="scientific">Xylocopilactobacillus apis</name>
    <dbReference type="NCBI Taxonomy" id="2932183"/>
    <lineage>
        <taxon>Bacteria</taxon>
        <taxon>Bacillati</taxon>
        <taxon>Bacillota</taxon>
        <taxon>Bacilli</taxon>
        <taxon>Lactobacillales</taxon>
        <taxon>Lactobacillaceae</taxon>
        <taxon>Xylocopilactobacillus</taxon>
    </lineage>
</organism>
<dbReference type="Proteomes" id="UP001321804">
    <property type="component" value="Chromosome"/>
</dbReference>
<name>A0AAU9DQ80_9LACO</name>
<dbReference type="RefSeq" id="WP_317697266.1">
    <property type="nucleotide sequence ID" value="NZ_AP026801.1"/>
</dbReference>
<accession>A0AAU9DQ80</accession>
<evidence type="ECO:0000256" key="2">
    <source>
        <dbReference type="ARBA" id="ARBA00023002"/>
    </source>
</evidence>
<dbReference type="SUPFAM" id="SSF51735">
    <property type="entry name" value="NAD(P)-binding Rossmann-fold domains"/>
    <property type="match status" value="1"/>
</dbReference>
<dbReference type="PANTHER" id="PTHR43976">
    <property type="entry name" value="SHORT CHAIN DEHYDROGENASE"/>
    <property type="match status" value="1"/>
</dbReference>
<evidence type="ECO:0000256" key="1">
    <source>
        <dbReference type="ARBA" id="ARBA00006484"/>
    </source>
</evidence>
<dbReference type="PRINTS" id="PR00081">
    <property type="entry name" value="GDHRDH"/>
</dbReference>